<dbReference type="AlphaFoldDB" id="A0A7X2V5U5"/>
<comment type="caution">
    <text evidence="2">The sequence shown here is derived from an EMBL/GenBank/DDBJ whole genome shotgun (WGS) entry which is preliminary data.</text>
</comment>
<dbReference type="Proteomes" id="UP000434639">
    <property type="component" value="Unassembled WGS sequence"/>
</dbReference>
<keyword evidence="1" id="KW-0812">Transmembrane</keyword>
<accession>A0A7X2V5U5</accession>
<dbReference type="RefSeq" id="WP_155113065.1">
    <property type="nucleotide sequence ID" value="NZ_WMIB01000015.1"/>
</dbReference>
<dbReference type="Pfam" id="PF17353">
    <property type="entry name" value="DUF5381"/>
    <property type="match status" value="1"/>
</dbReference>
<reference evidence="2 3" key="1">
    <citation type="journal article" date="2017" name="Int. J. Syst. Evol. Microbiol.">
        <title>Bacillus mangrovi sp. nov., isolated from a sediment sample from a mangrove forest.</title>
        <authorList>
            <person name="Gupta V."/>
            <person name="Singh P.K."/>
            <person name="Korpole S."/>
            <person name="Tanuku N.R.S."/>
            <person name="Pinnaka A.K."/>
        </authorList>
    </citation>
    <scope>NUCLEOTIDE SEQUENCE [LARGE SCALE GENOMIC DNA]</scope>
    <source>
        <strain evidence="2 3">KCTC 33872</strain>
    </source>
</reference>
<keyword evidence="3" id="KW-1185">Reference proteome</keyword>
<name>A0A7X2V5U5_9BACI</name>
<organism evidence="2 3">
    <name type="scientific">Metabacillus mangrovi</name>
    <dbReference type="NCBI Taxonomy" id="1491830"/>
    <lineage>
        <taxon>Bacteria</taxon>
        <taxon>Bacillati</taxon>
        <taxon>Bacillota</taxon>
        <taxon>Bacilli</taxon>
        <taxon>Bacillales</taxon>
        <taxon>Bacillaceae</taxon>
        <taxon>Metabacillus</taxon>
    </lineage>
</organism>
<sequence length="203" mass="23330">MEIVNFPIRWNPCGTKASKSNQNSIYRERLIVDAGYKNEIIEVKYNKKMRIFGFIATVGSFIVFAAIFLNAIKFDSAYSILGVTGSLIGMLFNFYGFLHISPGLFKKGRVLFTIHPGPEGKIQSSKKSVAIRNIKDLKVERYGYTIRSLFFTDLVIYTLNDKKVRIPTYNLLDVEQFNQEVRAYILPNMTPEAQEHWNRKLNG</sequence>
<evidence type="ECO:0000313" key="2">
    <source>
        <dbReference type="EMBL" id="MTH54554.1"/>
    </source>
</evidence>
<evidence type="ECO:0000313" key="3">
    <source>
        <dbReference type="Proteomes" id="UP000434639"/>
    </source>
</evidence>
<proteinExistence type="predicted"/>
<gene>
    <name evidence="2" type="ORF">GKZ89_14210</name>
</gene>
<evidence type="ECO:0000256" key="1">
    <source>
        <dbReference type="SAM" id="Phobius"/>
    </source>
</evidence>
<keyword evidence="1" id="KW-0472">Membrane</keyword>
<dbReference type="EMBL" id="WMIB01000015">
    <property type="protein sequence ID" value="MTH54554.1"/>
    <property type="molecule type" value="Genomic_DNA"/>
</dbReference>
<feature type="transmembrane region" description="Helical" evidence="1">
    <location>
        <begin position="78"/>
        <end position="98"/>
    </location>
</feature>
<dbReference type="OrthoDB" id="2905500at2"/>
<feature type="transmembrane region" description="Helical" evidence="1">
    <location>
        <begin position="51"/>
        <end position="72"/>
    </location>
</feature>
<protein>
    <submittedName>
        <fullName evidence="2">Uncharacterized protein</fullName>
    </submittedName>
</protein>
<dbReference type="InterPro" id="IPR035324">
    <property type="entry name" value="DUF5381"/>
</dbReference>
<keyword evidence="1" id="KW-1133">Transmembrane helix</keyword>